<dbReference type="Pfam" id="PF14748">
    <property type="entry name" value="P5CR_dimer"/>
    <property type="match status" value="1"/>
</dbReference>
<dbReference type="PANTHER" id="PTHR11645">
    <property type="entry name" value="PYRROLINE-5-CARBOXYLATE REDUCTASE"/>
    <property type="match status" value="1"/>
</dbReference>
<dbReference type="SUPFAM" id="SSF48179">
    <property type="entry name" value="6-phosphogluconate dehydrogenase C-terminal domain-like"/>
    <property type="match status" value="1"/>
</dbReference>
<name>A0A932CPE2_UNCTE</name>
<evidence type="ECO:0000256" key="7">
    <source>
        <dbReference type="ARBA" id="ARBA00023002"/>
    </source>
</evidence>
<accession>A0A932CPE2</accession>
<evidence type="ECO:0000256" key="11">
    <source>
        <dbReference type="RuleBase" id="RU003903"/>
    </source>
</evidence>
<comment type="catalytic activity">
    <reaction evidence="8 11">
        <text>L-proline + NADP(+) = (S)-1-pyrroline-5-carboxylate + NADPH + 2 H(+)</text>
        <dbReference type="Rhea" id="RHEA:14109"/>
        <dbReference type="ChEBI" id="CHEBI:15378"/>
        <dbReference type="ChEBI" id="CHEBI:17388"/>
        <dbReference type="ChEBI" id="CHEBI:57783"/>
        <dbReference type="ChEBI" id="CHEBI:58349"/>
        <dbReference type="ChEBI" id="CHEBI:60039"/>
        <dbReference type="EC" id="1.5.1.2"/>
    </reaction>
</comment>
<dbReference type="InterPro" id="IPR053790">
    <property type="entry name" value="P5CR-like_CS"/>
</dbReference>
<comment type="subcellular location">
    <subcellularLocation>
        <location evidence="1 8">Cytoplasm</location>
    </subcellularLocation>
</comment>
<dbReference type="Gene3D" id="1.10.3730.10">
    <property type="entry name" value="ProC C-terminal domain-like"/>
    <property type="match status" value="1"/>
</dbReference>
<evidence type="ECO:0000313" key="15">
    <source>
        <dbReference type="Proteomes" id="UP000769766"/>
    </source>
</evidence>
<dbReference type="FunFam" id="3.40.50.720:FF:000190">
    <property type="entry name" value="Pyrroline-5-carboxylate reductase"/>
    <property type="match status" value="1"/>
</dbReference>
<comment type="pathway">
    <text evidence="8 11">Amino-acid biosynthesis; L-proline biosynthesis; L-proline from L-glutamate 5-semialdehyde: step 1/1.</text>
</comment>
<evidence type="ECO:0000256" key="3">
    <source>
        <dbReference type="ARBA" id="ARBA00022490"/>
    </source>
</evidence>
<gene>
    <name evidence="8 14" type="primary">proC</name>
    <name evidence="14" type="ORF">HYY20_09195</name>
</gene>
<feature type="binding site" evidence="10">
    <location>
        <begin position="9"/>
        <end position="14"/>
    </location>
    <ligand>
        <name>NADP(+)</name>
        <dbReference type="ChEBI" id="CHEBI:58349"/>
    </ligand>
</feature>
<comment type="similarity">
    <text evidence="2 8 11">Belongs to the pyrroline-5-carboxylate reductase family.</text>
</comment>
<evidence type="ECO:0000313" key="14">
    <source>
        <dbReference type="EMBL" id="MBI2877043.1"/>
    </source>
</evidence>
<dbReference type="InterPro" id="IPR008927">
    <property type="entry name" value="6-PGluconate_DH-like_C_sf"/>
</dbReference>
<dbReference type="PIRSF" id="PIRSF000193">
    <property type="entry name" value="Pyrrol-5-carb_rd"/>
    <property type="match status" value="1"/>
</dbReference>
<keyword evidence="5 8" id="KW-0641">Proline biosynthesis</keyword>
<dbReference type="GO" id="GO:0004735">
    <property type="term" value="F:pyrroline-5-carboxylate reductase activity"/>
    <property type="evidence" value="ECO:0007669"/>
    <property type="project" value="UniProtKB-UniRule"/>
</dbReference>
<evidence type="ECO:0000259" key="12">
    <source>
        <dbReference type="Pfam" id="PF03807"/>
    </source>
</evidence>
<evidence type="ECO:0000256" key="6">
    <source>
        <dbReference type="ARBA" id="ARBA00022857"/>
    </source>
</evidence>
<dbReference type="EMBL" id="JACPRF010000276">
    <property type="protein sequence ID" value="MBI2877043.1"/>
    <property type="molecule type" value="Genomic_DNA"/>
</dbReference>
<dbReference type="EC" id="1.5.1.2" evidence="8 9"/>
<dbReference type="InterPro" id="IPR029036">
    <property type="entry name" value="P5CR_dimer"/>
</dbReference>
<proteinExistence type="inferred from homology"/>
<feature type="binding site" evidence="10">
    <location>
        <begin position="71"/>
        <end position="74"/>
    </location>
    <ligand>
        <name>NADP(+)</name>
        <dbReference type="ChEBI" id="CHEBI:58349"/>
    </ligand>
</feature>
<comment type="function">
    <text evidence="8">Catalyzes the reduction of 1-pyrroline-5-carboxylate (PCA) to L-proline.</text>
</comment>
<evidence type="ECO:0000256" key="8">
    <source>
        <dbReference type="HAMAP-Rule" id="MF_01925"/>
    </source>
</evidence>
<reference evidence="14" key="1">
    <citation type="submission" date="2020-07" db="EMBL/GenBank/DDBJ databases">
        <title>Huge and variable diversity of episymbiotic CPR bacteria and DPANN archaea in groundwater ecosystems.</title>
        <authorList>
            <person name="He C.Y."/>
            <person name="Keren R."/>
            <person name="Whittaker M."/>
            <person name="Farag I.F."/>
            <person name="Doudna J."/>
            <person name="Cate J.H.D."/>
            <person name="Banfield J.F."/>
        </authorList>
    </citation>
    <scope>NUCLEOTIDE SEQUENCE</scope>
    <source>
        <strain evidence="14">NC_groundwater_672_Ag_B-0.1um_62_36</strain>
    </source>
</reference>
<evidence type="ECO:0000256" key="4">
    <source>
        <dbReference type="ARBA" id="ARBA00022605"/>
    </source>
</evidence>
<keyword evidence="7 8" id="KW-0560">Oxidoreductase</keyword>
<comment type="catalytic activity">
    <reaction evidence="8">
        <text>L-proline + NAD(+) = (S)-1-pyrroline-5-carboxylate + NADH + 2 H(+)</text>
        <dbReference type="Rhea" id="RHEA:14105"/>
        <dbReference type="ChEBI" id="CHEBI:15378"/>
        <dbReference type="ChEBI" id="CHEBI:17388"/>
        <dbReference type="ChEBI" id="CHEBI:57540"/>
        <dbReference type="ChEBI" id="CHEBI:57945"/>
        <dbReference type="ChEBI" id="CHEBI:60039"/>
        <dbReference type="EC" id="1.5.1.2"/>
    </reaction>
</comment>
<dbReference type="Gene3D" id="3.40.50.720">
    <property type="entry name" value="NAD(P)-binding Rossmann-like Domain"/>
    <property type="match status" value="1"/>
</dbReference>
<dbReference type="SUPFAM" id="SSF51735">
    <property type="entry name" value="NAD(P)-binding Rossmann-fold domains"/>
    <property type="match status" value="1"/>
</dbReference>
<feature type="domain" description="Pyrroline-5-carboxylate reductase catalytic N-terminal" evidence="12">
    <location>
        <begin position="6"/>
        <end position="100"/>
    </location>
</feature>
<keyword evidence="4 8" id="KW-0028">Amino-acid biosynthesis</keyword>
<keyword evidence="6 8" id="KW-0521">NADP</keyword>
<feature type="binding site" evidence="10">
    <location>
        <position position="58"/>
    </location>
    <ligand>
        <name>NADPH</name>
        <dbReference type="ChEBI" id="CHEBI:57783"/>
    </ligand>
</feature>
<dbReference type="GO" id="GO:0005737">
    <property type="term" value="C:cytoplasm"/>
    <property type="evidence" value="ECO:0007669"/>
    <property type="project" value="UniProtKB-SubCell"/>
</dbReference>
<dbReference type="NCBIfam" id="TIGR00112">
    <property type="entry name" value="proC"/>
    <property type="match status" value="1"/>
</dbReference>
<dbReference type="InterPro" id="IPR028939">
    <property type="entry name" value="P5C_Rdtase_cat_N"/>
</dbReference>
<dbReference type="InterPro" id="IPR036291">
    <property type="entry name" value="NAD(P)-bd_dom_sf"/>
</dbReference>
<dbReference type="Proteomes" id="UP000769766">
    <property type="component" value="Unassembled WGS sequence"/>
</dbReference>
<evidence type="ECO:0000256" key="1">
    <source>
        <dbReference type="ARBA" id="ARBA00004496"/>
    </source>
</evidence>
<keyword evidence="3 8" id="KW-0963">Cytoplasm</keyword>
<organism evidence="14 15">
    <name type="scientific">Tectimicrobiota bacterium</name>
    <dbReference type="NCBI Taxonomy" id="2528274"/>
    <lineage>
        <taxon>Bacteria</taxon>
        <taxon>Pseudomonadati</taxon>
        <taxon>Nitrospinota/Tectimicrobiota group</taxon>
        <taxon>Candidatus Tectimicrobiota</taxon>
    </lineage>
</organism>
<dbReference type="FunFam" id="1.10.3730.10:FF:000001">
    <property type="entry name" value="Pyrroline-5-carboxylate reductase"/>
    <property type="match status" value="1"/>
</dbReference>
<evidence type="ECO:0000256" key="2">
    <source>
        <dbReference type="ARBA" id="ARBA00005525"/>
    </source>
</evidence>
<dbReference type="Pfam" id="PF03807">
    <property type="entry name" value="F420_oxidored"/>
    <property type="match status" value="1"/>
</dbReference>
<sequence length="275" mass="29077">MEGKRLSFIGGGNMAEAMLKGLLQSRQISSEAVMVSDINAARLQFLQERYRVKISSRNAETAAWGQVVVLAVKPQIIREVLEDIRPVIDGFKLVISIAAGIPLKLLATHLEGGVRLVRVMPNAPALIQMGATAIALGERATAEDGHLVEGIFQALGETARVEEELMDAVTGLSGSGPAYVCVIIEALADGGVKMGLSREVALRLAAQTVLGSARMLLESGEHPGQLKDRVASPGGTTIAGLHQMELGGVRAALMSAVEAATLRSRELGRRVGRDE</sequence>
<evidence type="ECO:0000259" key="13">
    <source>
        <dbReference type="Pfam" id="PF14748"/>
    </source>
</evidence>
<evidence type="ECO:0000256" key="5">
    <source>
        <dbReference type="ARBA" id="ARBA00022650"/>
    </source>
</evidence>
<feature type="domain" description="Pyrroline-5-carboxylate reductase dimerisation" evidence="13">
    <location>
        <begin position="163"/>
        <end position="267"/>
    </location>
</feature>
<dbReference type="AlphaFoldDB" id="A0A932CPE2"/>
<dbReference type="GO" id="GO:0055129">
    <property type="term" value="P:L-proline biosynthetic process"/>
    <property type="evidence" value="ECO:0007669"/>
    <property type="project" value="UniProtKB-UniRule"/>
</dbReference>
<comment type="caution">
    <text evidence="14">The sequence shown here is derived from an EMBL/GenBank/DDBJ whole genome shotgun (WGS) entry which is preliminary data.</text>
</comment>
<evidence type="ECO:0000256" key="9">
    <source>
        <dbReference type="NCBIfam" id="TIGR00112"/>
    </source>
</evidence>
<dbReference type="InterPro" id="IPR000304">
    <property type="entry name" value="Pyrroline-COOH_reductase"/>
</dbReference>
<dbReference type="HAMAP" id="MF_01925">
    <property type="entry name" value="P5C_reductase"/>
    <property type="match status" value="1"/>
</dbReference>
<evidence type="ECO:0000256" key="10">
    <source>
        <dbReference type="PIRSR" id="PIRSR000193-1"/>
    </source>
</evidence>
<protein>
    <recommendedName>
        <fullName evidence="8 9">Pyrroline-5-carboxylate reductase</fullName>
        <shortName evidence="8">P5C reductase</shortName>
        <shortName evidence="8">P5CR</shortName>
        <ecNumber evidence="8 9">1.5.1.2</ecNumber>
    </recommendedName>
    <alternativeName>
        <fullName evidence="8">PCA reductase</fullName>
    </alternativeName>
</protein>
<dbReference type="PANTHER" id="PTHR11645:SF0">
    <property type="entry name" value="PYRROLINE-5-CARBOXYLATE REDUCTASE 3"/>
    <property type="match status" value="1"/>
</dbReference>
<dbReference type="PROSITE" id="PS00521">
    <property type="entry name" value="P5CR"/>
    <property type="match status" value="1"/>
</dbReference>